<evidence type="ECO:0000256" key="6">
    <source>
        <dbReference type="ARBA" id="ARBA00023136"/>
    </source>
</evidence>
<keyword evidence="12" id="KW-1185">Reference proteome</keyword>
<evidence type="ECO:0000313" key="11">
    <source>
        <dbReference type="EMBL" id="KAH0622427.1"/>
    </source>
</evidence>
<comment type="subcellular location">
    <subcellularLocation>
        <location evidence="1">Cell membrane</location>
        <topology evidence="1">Multi-pass membrane protein</topology>
    </subcellularLocation>
</comment>
<evidence type="ECO:0000256" key="2">
    <source>
        <dbReference type="ARBA" id="ARBA00022475"/>
    </source>
</evidence>
<keyword evidence="7" id="KW-0675">Receptor</keyword>
<dbReference type="Proteomes" id="UP000826234">
    <property type="component" value="Unassembled WGS sequence"/>
</dbReference>
<evidence type="ECO:0000256" key="9">
    <source>
        <dbReference type="SAM" id="Phobius"/>
    </source>
</evidence>
<keyword evidence="2" id="KW-1003">Cell membrane</keyword>
<evidence type="ECO:0000256" key="5">
    <source>
        <dbReference type="ARBA" id="ARBA00023040"/>
    </source>
</evidence>
<sequence>MQLLGHNTRFYILTAICAERYLVIFAPDLVKQYRPQYTSVLVASILWGVSCVTSVVDNVACSRSFYRTHLEYKVYCVPFTFFIISLELVIFLFIMVFSTAVILTRMQTQPTPPTRLDITIVATVLLYLVTDTPTRLIRTLSTWLPLESIPLVVSTITLMDCINCAVIPFIFLIVGCWKKTSEEPISLFLERALTAEENMTERPQVEQEEQA</sequence>
<evidence type="ECO:0000256" key="8">
    <source>
        <dbReference type="ARBA" id="ARBA00023224"/>
    </source>
</evidence>
<feature type="transmembrane region" description="Helical" evidence="9">
    <location>
        <begin position="149"/>
        <end position="174"/>
    </location>
</feature>
<evidence type="ECO:0000256" key="4">
    <source>
        <dbReference type="ARBA" id="ARBA00022989"/>
    </source>
</evidence>
<evidence type="ECO:0000256" key="7">
    <source>
        <dbReference type="ARBA" id="ARBA00023170"/>
    </source>
</evidence>
<keyword evidence="3 9" id="KW-0812">Transmembrane</keyword>
<feature type="transmembrane region" description="Helical" evidence="9">
    <location>
        <begin position="37"/>
        <end position="59"/>
    </location>
</feature>
<feature type="transmembrane region" description="Helical" evidence="9">
    <location>
        <begin position="116"/>
        <end position="137"/>
    </location>
</feature>
<evidence type="ECO:0000256" key="3">
    <source>
        <dbReference type="ARBA" id="ARBA00022692"/>
    </source>
</evidence>
<keyword evidence="8" id="KW-0807">Transducer</keyword>
<keyword evidence="6 9" id="KW-0472">Membrane</keyword>
<keyword evidence="4 9" id="KW-1133">Transmembrane helix</keyword>
<evidence type="ECO:0000259" key="10">
    <source>
        <dbReference type="PROSITE" id="PS50262"/>
    </source>
</evidence>
<organism evidence="11 12">
    <name type="scientific">Phrynosoma platyrhinos</name>
    <name type="common">Desert horned lizard</name>
    <dbReference type="NCBI Taxonomy" id="52577"/>
    <lineage>
        <taxon>Eukaryota</taxon>
        <taxon>Metazoa</taxon>
        <taxon>Chordata</taxon>
        <taxon>Craniata</taxon>
        <taxon>Vertebrata</taxon>
        <taxon>Euteleostomi</taxon>
        <taxon>Lepidosauria</taxon>
        <taxon>Squamata</taxon>
        <taxon>Bifurcata</taxon>
        <taxon>Unidentata</taxon>
        <taxon>Episquamata</taxon>
        <taxon>Toxicofera</taxon>
        <taxon>Iguania</taxon>
        <taxon>Phrynosomatidae</taxon>
        <taxon>Phrynosomatinae</taxon>
        <taxon>Phrynosoma</taxon>
    </lineage>
</organism>
<dbReference type="Gene3D" id="1.20.1070.10">
    <property type="entry name" value="Rhodopsin 7-helix transmembrane proteins"/>
    <property type="match status" value="1"/>
</dbReference>
<dbReference type="PROSITE" id="PS50262">
    <property type="entry name" value="G_PROTEIN_RECEP_F1_2"/>
    <property type="match status" value="1"/>
</dbReference>
<protein>
    <recommendedName>
        <fullName evidence="10">G-protein coupled receptors family 1 profile domain-containing protein</fullName>
    </recommendedName>
</protein>
<evidence type="ECO:0000313" key="12">
    <source>
        <dbReference type="Proteomes" id="UP000826234"/>
    </source>
</evidence>
<gene>
    <name evidence="11" type="ORF">JD844_024727</name>
</gene>
<dbReference type="PRINTS" id="PR02108">
    <property type="entry name" value="MRGPCRFAMILY"/>
</dbReference>
<comment type="caution">
    <text evidence="11">The sequence shown here is derived from an EMBL/GenBank/DDBJ whole genome shotgun (WGS) entry which is preliminary data.</text>
</comment>
<feature type="domain" description="G-protein coupled receptors family 1 profile" evidence="10">
    <location>
        <begin position="1"/>
        <end position="171"/>
    </location>
</feature>
<dbReference type="EMBL" id="JAIPUX010003289">
    <property type="protein sequence ID" value="KAH0622427.1"/>
    <property type="molecule type" value="Genomic_DNA"/>
</dbReference>
<dbReference type="PANTHER" id="PTHR11334">
    <property type="entry name" value="MAS-RELATED G-PROTEIN COUPLED RECEPTOR"/>
    <property type="match status" value="1"/>
</dbReference>
<dbReference type="InterPro" id="IPR017452">
    <property type="entry name" value="GPCR_Rhodpsn_7TM"/>
</dbReference>
<dbReference type="PANTHER" id="PTHR11334:SF29">
    <property type="entry name" value="MAS-RELATED G-PROTEIN COUPLED RECEPTOR MEMBER X2"/>
    <property type="match status" value="1"/>
</dbReference>
<dbReference type="InterPro" id="IPR026234">
    <property type="entry name" value="MRGPCRFAMILY"/>
</dbReference>
<name>A0ABQ7SYQ1_PHRPL</name>
<reference evidence="11 12" key="1">
    <citation type="journal article" date="2022" name="Gigascience">
        <title>A chromosome-level genome assembly and annotation of the desert horned lizard, Phrynosoma platyrhinos, provides insight into chromosomal rearrangements among reptiles.</title>
        <authorList>
            <person name="Koochekian N."/>
            <person name="Ascanio A."/>
            <person name="Farleigh K."/>
            <person name="Card D.C."/>
            <person name="Schield D.R."/>
            <person name="Castoe T.A."/>
            <person name="Jezkova T."/>
        </authorList>
    </citation>
    <scope>NUCLEOTIDE SEQUENCE [LARGE SCALE GENOMIC DNA]</scope>
    <source>
        <strain evidence="11">NK-2021</strain>
    </source>
</reference>
<feature type="transmembrane region" description="Helical" evidence="9">
    <location>
        <begin position="79"/>
        <end position="104"/>
    </location>
</feature>
<dbReference type="SUPFAM" id="SSF81321">
    <property type="entry name" value="Family A G protein-coupled receptor-like"/>
    <property type="match status" value="1"/>
</dbReference>
<proteinExistence type="predicted"/>
<keyword evidence="5" id="KW-0297">G-protein coupled receptor</keyword>
<accession>A0ABQ7SYQ1</accession>
<evidence type="ECO:0000256" key="1">
    <source>
        <dbReference type="ARBA" id="ARBA00004651"/>
    </source>
</evidence>